<evidence type="ECO:0000256" key="2">
    <source>
        <dbReference type="ARBA" id="ARBA00022475"/>
    </source>
</evidence>
<keyword evidence="4 6" id="KW-1133">Transmembrane helix</keyword>
<dbReference type="PATRIC" id="fig|1357399.3.peg.1694"/>
<dbReference type="GO" id="GO:0022857">
    <property type="term" value="F:transmembrane transporter activity"/>
    <property type="evidence" value="ECO:0007669"/>
    <property type="project" value="InterPro"/>
</dbReference>
<dbReference type="eggNOG" id="COG2076">
    <property type="taxonomic scope" value="Bacteria"/>
</dbReference>
<gene>
    <name evidence="7" type="ORF">HMPREF2087_01613</name>
</gene>
<dbReference type="AlphaFoldDB" id="V8CF98"/>
<proteinExistence type="predicted"/>
<feature type="transmembrane region" description="Helical" evidence="6">
    <location>
        <begin position="73"/>
        <end position="93"/>
    </location>
</feature>
<dbReference type="HOGENOM" id="CLU_131462_2_3_7"/>
<evidence type="ECO:0000256" key="5">
    <source>
        <dbReference type="ARBA" id="ARBA00023136"/>
    </source>
</evidence>
<evidence type="ECO:0008006" key="9">
    <source>
        <dbReference type="Google" id="ProtNLM"/>
    </source>
</evidence>
<accession>V8CF98</accession>
<comment type="subcellular location">
    <subcellularLocation>
        <location evidence="1">Cell membrane</location>
        <topology evidence="1">Multi-pass membrane protein</topology>
    </subcellularLocation>
</comment>
<evidence type="ECO:0000313" key="7">
    <source>
        <dbReference type="EMBL" id="ETD25782.1"/>
    </source>
</evidence>
<dbReference type="Proteomes" id="UP000018688">
    <property type="component" value="Unassembled WGS sequence"/>
</dbReference>
<dbReference type="EMBL" id="AZJJ01000007">
    <property type="protein sequence ID" value="ETD25782.1"/>
    <property type="molecule type" value="Genomic_DNA"/>
</dbReference>
<evidence type="ECO:0000256" key="1">
    <source>
        <dbReference type="ARBA" id="ARBA00004651"/>
    </source>
</evidence>
<dbReference type="InterPro" id="IPR037185">
    <property type="entry name" value="EmrE-like"/>
</dbReference>
<evidence type="ECO:0000313" key="8">
    <source>
        <dbReference type="Proteomes" id="UP000018688"/>
    </source>
</evidence>
<sequence length="120" mass="12896">MIAFIPLILFSVLLNATAQLLLKRGMSDLGELTLSLSFILKGVLNPFILGGLAIYAISIVSWLIVLARVNVSIAYPFLSIGFIFSAVVAYFAFGEPLTLQKILGIALICAGLVFLTFSRG</sequence>
<keyword evidence="2" id="KW-1003">Cell membrane</keyword>
<dbReference type="GO" id="GO:0005886">
    <property type="term" value="C:plasma membrane"/>
    <property type="evidence" value="ECO:0007669"/>
    <property type="project" value="UniProtKB-SubCell"/>
</dbReference>
<comment type="caution">
    <text evidence="7">The sequence shown here is derived from an EMBL/GenBank/DDBJ whole genome shotgun (WGS) entry which is preliminary data.</text>
</comment>
<organism evidence="7 8">
    <name type="scientific">Helicobacter canis NCTC 12740</name>
    <dbReference type="NCBI Taxonomy" id="1357399"/>
    <lineage>
        <taxon>Bacteria</taxon>
        <taxon>Pseudomonadati</taxon>
        <taxon>Campylobacterota</taxon>
        <taxon>Epsilonproteobacteria</taxon>
        <taxon>Campylobacterales</taxon>
        <taxon>Helicobacteraceae</taxon>
        <taxon>Helicobacter</taxon>
    </lineage>
</organism>
<keyword evidence="3 6" id="KW-0812">Transmembrane</keyword>
<name>V8CF98_9HELI</name>
<feature type="transmembrane region" description="Helical" evidence="6">
    <location>
        <begin position="99"/>
        <end position="117"/>
    </location>
</feature>
<evidence type="ECO:0000256" key="6">
    <source>
        <dbReference type="SAM" id="Phobius"/>
    </source>
</evidence>
<protein>
    <recommendedName>
        <fullName evidence="9">EamA domain-containing protein</fullName>
    </recommendedName>
</protein>
<dbReference type="PANTHER" id="PTHR30561:SF9">
    <property type="entry name" value="4-AMINO-4-DEOXY-L-ARABINOSE-PHOSPHOUNDECAPRENOL FLIPPASE SUBUNIT ARNF-RELATED"/>
    <property type="match status" value="1"/>
</dbReference>
<dbReference type="Gene3D" id="1.10.3730.20">
    <property type="match status" value="1"/>
</dbReference>
<dbReference type="SUPFAM" id="SSF103481">
    <property type="entry name" value="Multidrug resistance efflux transporter EmrE"/>
    <property type="match status" value="1"/>
</dbReference>
<evidence type="ECO:0000256" key="4">
    <source>
        <dbReference type="ARBA" id="ARBA00022989"/>
    </source>
</evidence>
<keyword evidence="8" id="KW-1185">Reference proteome</keyword>
<dbReference type="RefSeq" id="WP_023930644.1">
    <property type="nucleotide sequence ID" value="NZ_KI669458.1"/>
</dbReference>
<keyword evidence="5 6" id="KW-0472">Membrane</keyword>
<dbReference type="STRING" id="1357399.HMPREF2087_01613"/>
<reference evidence="7 8" key="1">
    <citation type="submission" date="2013-10" db="EMBL/GenBank/DDBJ databases">
        <title>The Genome Sequence of Helicobacter canis NCTC 12740.</title>
        <authorList>
            <consortium name="The Broad Institute Genomics Platform"/>
            <person name="Earl A."/>
            <person name="Fox J.G."/>
            <person name="Shen Z."/>
            <person name="Young S.K."/>
            <person name="Zeng Q."/>
            <person name="Gargeya S."/>
            <person name="Fitzgerald M."/>
            <person name="Abouelleil A."/>
            <person name="Alvarado L."/>
            <person name="Chapman S.B."/>
            <person name="Gainer-Dewar J."/>
            <person name="Goldberg J."/>
            <person name="Griggs A."/>
            <person name="Gujja S."/>
            <person name="Hansen M."/>
            <person name="Howarth C."/>
            <person name="Imamovic A."/>
            <person name="Ireland A."/>
            <person name="Larimer J."/>
            <person name="McCowan C."/>
            <person name="Murphy C."/>
            <person name="Pearson M."/>
            <person name="Poon T.W."/>
            <person name="Priest M."/>
            <person name="Roberts A."/>
            <person name="Saif S."/>
            <person name="Shea T."/>
            <person name="Sykes S."/>
            <person name="Wortman J."/>
            <person name="Nusbaum C."/>
            <person name="Birren B."/>
        </authorList>
    </citation>
    <scope>NUCLEOTIDE SEQUENCE [LARGE SCALE GENOMIC DNA]</scope>
    <source>
        <strain evidence="7 8">NCTC 12740</strain>
    </source>
</reference>
<evidence type="ECO:0000256" key="3">
    <source>
        <dbReference type="ARBA" id="ARBA00022692"/>
    </source>
</evidence>
<feature type="transmembrane region" description="Helical" evidence="6">
    <location>
        <begin position="42"/>
        <end position="66"/>
    </location>
</feature>
<dbReference type="InterPro" id="IPR000390">
    <property type="entry name" value="Small_drug/metabolite_transptr"/>
</dbReference>
<dbReference type="PANTHER" id="PTHR30561">
    <property type="entry name" value="SMR FAMILY PROTON-DEPENDENT DRUG EFFLUX TRANSPORTER SUGE"/>
    <property type="match status" value="1"/>
</dbReference>